<name>H0EBG6_9ACTN</name>
<dbReference type="SUPFAM" id="SSF53756">
    <property type="entry name" value="UDP-Glycosyltransferase/glycogen phosphorylase"/>
    <property type="match status" value="1"/>
</dbReference>
<dbReference type="RefSeq" id="WP_007578937.1">
    <property type="nucleotide sequence ID" value="NZ_AGUD01000307.1"/>
</dbReference>
<comment type="caution">
    <text evidence="1">The sequence shown here is derived from an EMBL/GenBank/DDBJ whole genome shotgun (WGS) entry which is preliminary data.</text>
</comment>
<gene>
    <name evidence="1" type="ORF">PAI11_41950</name>
</gene>
<evidence type="ECO:0000313" key="1">
    <source>
        <dbReference type="EMBL" id="EHN08978.1"/>
    </source>
</evidence>
<protein>
    <recommendedName>
        <fullName evidence="3">Glycosyltransferase</fullName>
    </recommendedName>
</protein>
<dbReference type="EMBL" id="AGUD01000307">
    <property type="protein sequence ID" value="EHN08978.1"/>
    <property type="molecule type" value="Genomic_DNA"/>
</dbReference>
<reference evidence="1 2" key="1">
    <citation type="journal article" date="2013" name="Biodegradation">
        <title>Quantitative proteomic analysis of ibuprofen-degrading Patulibacter sp. strain I11.</title>
        <authorList>
            <person name="Almeida B."/>
            <person name="Kjeldal H."/>
            <person name="Lolas I."/>
            <person name="Knudsen A.D."/>
            <person name="Carvalho G."/>
            <person name="Nielsen K.L."/>
            <person name="Barreto Crespo M.T."/>
            <person name="Stensballe A."/>
            <person name="Nielsen J.L."/>
        </authorList>
    </citation>
    <scope>NUCLEOTIDE SEQUENCE [LARGE SCALE GENOMIC DNA]</scope>
    <source>
        <strain evidence="1 2">I11</strain>
    </source>
</reference>
<dbReference type="Gene3D" id="3.40.50.2000">
    <property type="entry name" value="Glycogen Phosphorylase B"/>
    <property type="match status" value="1"/>
</dbReference>
<dbReference type="Pfam" id="PF13692">
    <property type="entry name" value="Glyco_trans_1_4"/>
    <property type="match status" value="1"/>
</dbReference>
<dbReference type="Proteomes" id="UP000005143">
    <property type="component" value="Unassembled WGS sequence"/>
</dbReference>
<sequence length="349" mass="38425">MTDLRPTCVLLLPRPLEQFILREQAEDLLRGGDVIALDPPRLGYGGALRLPEPAADALSRRQAATFHAKLRADGRDPRVIVFFHALQEPVAAQLRARTGAELWYWRWDRYEEAGDAGEQQRARLSRLHRRASALSSLVVASSGRLAELAREDGRPTVLSPLAADRFPAPDPVPGVVGLSLGHLGRRVDWSLLRAVGERMPELQLLLVGTVHEQEQADDPDFAWCRGHEPFAFLGALPDQAVAQLLRLSDVGVLPFRADPFNDAGLPYRILKAARLGRRTVVPDLAGARTWERAIIAARDADAFVAALRSQAGVREAPDAALRAWALEQTAEHQNAPLRERLRELGLDAG</sequence>
<dbReference type="OrthoDB" id="5241691at2"/>
<accession>H0EBG6</accession>
<evidence type="ECO:0000313" key="2">
    <source>
        <dbReference type="Proteomes" id="UP000005143"/>
    </source>
</evidence>
<organism evidence="1 2">
    <name type="scientific">Patulibacter medicamentivorans</name>
    <dbReference type="NCBI Taxonomy" id="1097667"/>
    <lineage>
        <taxon>Bacteria</taxon>
        <taxon>Bacillati</taxon>
        <taxon>Actinomycetota</taxon>
        <taxon>Thermoleophilia</taxon>
        <taxon>Solirubrobacterales</taxon>
        <taxon>Patulibacteraceae</taxon>
        <taxon>Patulibacter</taxon>
    </lineage>
</organism>
<keyword evidence="2" id="KW-1185">Reference proteome</keyword>
<dbReference type="AlphaFoldDB" id="H0EBG6"/>
<evidence type="ECO:0008006" key="3">
    <source>
        <dbReference type="Google" id="ProtNLM"/>
    </source>
</evidence>
<proteinExistence type="predicted"/>